<protein>
    <recommendedName>
        <fullName evidence="1">F-box associated beta-propeller type 1 domain-containing protein</fullName>
    </recommendedName>
</protein>
<dbReference type="AlphaFoldDB" id="A0A5S9XEZ3"/>
<dbReference type="InterPro" id="IPR015915">
    <property type="entry name" value="Kelch-typ_b-propeller"/>
</dbReference>
<reference evidence="2 3" key="1">
    <citation type="submission" date="2019-12" db="EMBL/GenBank/DDBJ databases">
        <authorList>
            <person name="Jiao W.-B."/>
            <person name="Schneeberger K."/>
        </authorList>
    </citation>
    <scope>NUCLEOTIDE SEQUENCE [LARGE SCALE GENOMIC DNA]</scope>
    <source>
        <strain evidence="3">cv. C24</strain>
    </source>
</reference>
<name>A0A5S9XEZ3_ARATH</name>
<gene>
    <name evidence="2" type="ORF">C24_LOCUS13524</name>
</gene>
<dbReference type="InterPro" id="IPR050796">
    <property type="entry name" value="SCF_F-box_component"/>
</dbReference>
<accession>A0A5S9XEZ3</accession>
<dbReference type="OrthoDB" id="1098411at2759"/>
<organism evidence="2 3">
    <name type="scientific">Arabidopsis thaliana</name>
    <name type="common">Mouse-ear cress</name>
    <dbReference type="NCBI Taxonomy" id="3702"/>
    <lineage>
        <taxon>Eukaryota</taxon>
        <taxon>Viridiplantae</taxon>
        <taxon>Streptophyta</taxon>
        <taxon>Embryophyta</taxon>
        <taxon>Tracheophyta</taxon>
        <taxon>Spermatophyta</taxon>
        <taxon>Magnoliopsida</taxon>
        <taxon>eudicotyledons</taxon>
        <taxon>Gunneridae</taxon>
        <taxon>Pentapetalae</taxon>
        <taxon>rosids</taxon>
        <taxon>malvids</taxon>
        <taxon>Brassicales</taxon>
        <taxon>Brassicaceae</taxon>
        <taxon>Camelineae</taxon>
        <taxon>Arabidopsis</taxon>
    </lineage>
</organism>
<dbReference type="NCBIfam" id="TIGR01640">
    <property type="entry name" value="F_box_assoc_1"/>
    <property type="match status" value="1"/>
</dbReference>
<proteinExistence type="predicted"/>
<dbReference type="PANTHER" id="PTHR31672:SF13">
    <property type="entry name" value="F-BOX PROTEIN CPR30-LIKE"/>
    <property type="match status" value="1"/>
</dbReference>
<dbReference type="InterPro" id="IPR017451">
    <property type="entry name" value="F-box-assoc_interact_dom"/>
</dbReference>
<evidence type="ECO:0000259" key="1">
    <source>
        <dbReference type="Pfam" id="PF07734"/>
    </source>
</evidence>
<dbReference type="Pfam" id="PF07734">
    <property type="entry name" value="FBA_1"/>
    <property type="match status" value="1"/>
</dbReference>
<dbReference type="InterPro" id="IPR006527">
    <property type="entry name" value="F-box-assoc_dom_typ1"/>
</dbReference>
<sequence>MVLMLKEYRVCSMNINLNVSPPSVEFQGTLGIKDDSPSNLGQVEIVEVYHCDGLLLCATRDNRLVVWNPCLGETRWIQLKDECRRYSTFALGYENNKFCRRNYKILRYWGWFHDHIPDDGGRFRFEIYDFRSDSWKVLDDVPDDRFPPVSVVSLKGNTYWFVVGEEQLSVLQEIETSKMEIFVTNKVGTEEAALLWSKSFIVDLPIGGDCSEISRPTGT</sequence>
<feature type="domain" description="F-box associated beta-propeller type 1" evidence="1">
    <location>
        <begin position="1"/>
        <end position="162"/>
    </location>
</feature>
<dbReference type="EMBL" id="CACSHJ010000089">
    <property type="protein sequence ID" value="CAA0383310.1"/>
    <property type="molecule type" value="Genomic_DNA"/>
</dbReference>
<dbReference type="SUPFAM" id="SSF117281">
    <property type="entry name" value="Kelch motif"/>
    <property type="match status" value="1"/>
</dbReference>
<evidence type="ECO:0000313" key="2">
    <source>
        <dbReference type="EMBL" id="CAA0383310.1"/>
    </source>
</evidence>
<evidence type="ECO:0000313" key="3">
    <source>
        <dbReference type="Proteomes" id="UP000434276"/>
    </source>
</evidence>
<dbReference type="ExpressionAtlas" id="A0A5S9XEZ3">
    <property type="expression patterns" value="differential"/>
</dbReference>
<dbReference type="Proteomes" id="UP000434276">
    <property type="component" value="Unassembled WGS sequence"/>
</dbReference>
<dbReference type="PANTHER" id="PTHR31672">
    <property type="entry name" value="BNACNNG10540D PROTEIN"/>
    <property type="match status" value="1"/>
</dbReference>